<dbReference type="OrthoDB" id="9799356at2"/>
<proteinExistence type="predicted"/>
<gene>
    <name evidence="1" type="ORF">SAMN05660653_02443</name>
</gene>
<name>A0A1G6DXA4_9BACT</name>
<dbReference type="EMBL" id="FMXO01000014">
    <property type="protein sequence ID" value="SDB49784.1"/>
    <property type="molecule type" value="Genomic_DNA"/>
</dbReference>
<evidence type="ECO:0000313" key="1">
    <source>
        <dbReference type="EMBL" id="SDB49784.1"/>
    </source>
</evidence>
<sequence length="122" mass="13267">MQKIPLNLAREGMTLAKPILRDNGLVLVAENTELTGSLLERLERMEIAMVTVQGNPVDLGSGGGENPYSIRAGRLDRLFRKHADDPWMQKNKEHLKNYFLLKAASALAGGEKGGQVSPGEGV</sequence>
<dbReference type="AlphaFoldDB" id="A0A1G6DXA4"/>
<dbReference type="STRING" id="617002.SAMN05660653_02443"/>
<keyword evidence="2" id="KW-1185">Reference proteome</keyword>
<reference evidence="1 2" key="1">
    <citation type="submission" date="2016-10" db="EMBL/GenBank/DDBJ databases">
        <authorList>
            <person name="de Groot N.N."/>
        </authorList>
    </citation>
    <scope>NUCLEOTIDE SEQUENCE [LARGE SCALE GENOMIC DNA]</scope>
    <source>
        <strain evidence="1 2">ASO4-2</strain>
    </source>
</reference>
<accession>A0A1G6DXA4</accession>
<dbReference type="RefSeq" id="WP_092122111.1">
    <property type="nucleotide sequence ID" value="NZ_FMXO01000014.1"/>
</dbReference>
<protein>
    <submittedName>
        <fullName evidence="1">Uncharacterized protein</fullName>
    </submittedName>
</protein>
<organism evidence="1 2">
    <name type="scientific">Desulfonatronum thiosulfatophilum</name>
    <dbReference type="NCBI Taxonomy" id="617002"/>
    <lineage>
        <taxon>Bacteria</taxon>
        <taxon>Pseudomonadati</taxon>
        <taxon>Thermodesulfobacteriota</taxon>
        <taxon>Desulfovibrionia</taxon>
        <taxon>Desulfovibrionales</taxon>
        <taxon>Desulfonatronaceae</taxon>
        <taxon>Desulfonatronum</taxon>
    </lineage>
</organism>
<evidence type="ECO:0000313" key="2">
    <source>
        <dbReference type="Proteomes" id="UP000198771"/>
    </source>
</evidence>
<dbReference type="Proteomes" id="UP000198771">
    <property type="component" value="Unassembled WGS sequence"/>
</dbReference>